<evidence type="ECO:0000313" key="2">
    <source>
        <dbReference type="Proteomes" id="UP000238541"/>
    </source>
</evidence>
<comment type="caution">
    <text evidence="1">The sequence shown here is derived from an EMBL/GenBank/DDBJ whole genome shotgun (WGS) entry which is preliminary data.</text>
</comment>
<organism evidence="1 2">
    <name type="scientific">Pseudomonas laurylsulfatiphila</name>
    <dbReference type="NCBI Taxonomy" id="2011015"/>
    <lineage>
        <taxon>Bacteria</taxon>
        <taxon>Pseudomonadati</taxon>
        <taxon>Pseudomonadota</taxon>
        <taxon>Gammaproteobacteria</taxon>
        <taxon>Pseudomonadales</taxon>
        <taxon>Pseudomonadaceae</taxon>
        <taxon>Pseudomonas</taxon>
    </lineage>
</organism>
<evidence type="ECO:0000313" key="1">
    <source>
        <dbReference type="EMBL" id="PPK37620.1"/>
    </source>
</evidence>
<gene>
    <name evidence="1" type="ORF">CD175_15190</name>
</gene>
<proteinExistence type="predicted"/>
<dbReference type="AlphaFoldDB" id="A0A2S6FJS1"/>
<dbReference type="EMBL" id="NIRS01000004">
    <property type="protein sequence ID" value="PPK37620.1"/>
    <property type="molecule type" value="Genomic_DNA"/>
</dbReference>
<dbReference type="Proteomes" id="UP000238541">
    <property type="component" value="Unassembled WGS sequence"/>
</dbReference>
<dbReference type="RefSeq" id="WP_104449587.1">
    <property type="nucleotide sequence ID" value="NZ_NIRS01000004.1"/>
</dbReference>
<name>A0A2S6FJS1_9PSED</name>
<reference evidence="2" key="1">
    <citation type="submission" date="2017-06" db="EMBL/GenBank/DDBJ databases">
        <authorList>
            <person name="Furmanczyk E.M."/>
        </authorList>
    </citation>
    <scope>NUCLEOTIDE SEQUENCE [LARGE SCALE GENOMIC DNA]</scope>
    <source>
        <strain evidence="2">AP3_16</strain>
    </source>
</reference>
<protein>
    <submittedName>
        <fullName evidence="1">Uncharacterized protein</fullName>
    </submittedName>
</protein>
<keyword evidence="2" id="KW-1185">Reference proteome</keyword>
<accession>A0A2S6FJS1</accession>
<sequence length="99" mass="10982">MTLYESILLETRNGALSNPFEVQELTSEQRRVMRPEGKALVEKYRIGFEFFKKSAIGTTIANNAQDGKTGADGFSVGKGAKVQYMRVKPGVYTVMGIEE</sequence>